<comment type="caution">
    <text evidence="1">The sequence shown here is derived from an EMBL/GenBank/DDBJ whole genome shotgun (WGS) entry which is preliminary data.</text>
</comment>
<dbReference type="AlphaFoldDB" id="E0NUA4"/>
<dbReference type="PANTHER" id="PTHR11669:SF8">
    <property type="entry name" value="DNA POLYMERASE III SUBUNIT DELTA"/>
    <property type="match status" value="1"/>
</dbReference>
<dbReference type="BioCyc" id="PMAR862515-HMP:GMOO-1782-MONOMER"/>
<dbReference type="Pfam" id="PF13177">
    <property type="entry name" value="DNA_pol3_delta2"/>
    <property type="match status" value="1"/>
</dbReference>
<dbReference type="STRING" id="862515.HMPREF0658_1757"/>
<evidence type="ECO:0000313" key="1">
    <source>
        <dbReference type="EMBL" id="EFM01195.1"/>
    </source>
</evidence>
<organism evidence="1 2">
    <name type="scientific">Hoylesella marshii DSM 16973 = JCM 13450</name>
    <dbReference type="NCBI Taxonomy" id="862515"/>
    <lineage>
        <taxon>Bacteria</taxon>
        <taxon>Pseudomonadati</taxon>
        <taxon>Bacteroidota</taxon>
        <taxon>Bacteroidia</taxon>
        <taxon>Bacteroidales</taxon>
        <taxon>Prevotellaceae</taxon>
        <taxon>Hoylesella</taxon>
    </lineage>
</organism>
<protein>
    <recommendedName>
        <fullName evidence="3">DNA polymerase III, delta' subunit</fullName>
    </recommendedName>
</protein>
<dbReference type="Proteomes" id="UP000004394">
    <property type="component" value="Unassembled WGS sequence"/>
</dbReference>
<dbReference type="GO" id="GO:0006261">
    <property type="term" value="P:DNA-templated DNA replication"/>
    <property type="evidence" value="ECO:0007669"/>
    <property type="project" value="TreeGrafter"/>
</dbReference>
<gene>
    <name evidence="1" type="ORF">HMPREF0658_1757</name>
</gene>
<proteinExistence type="predicted"/>
<evidence type="ECO:0000313" key="2">
    <source>
        <dbReference type="Proteomes" id="UP000004394"/>
    </source>
</evidence>
<dbReference type="Gene3D" id="3.40.50.300">
    <property type="entry name" value="P-loop containing nucleotide triphosphate hydrolases"/>
    <property type="match status" value="1"/>
</dbReference>
<dbReference type="EMBL" id="AEEI01000052">
    <property type="protein sequence ID" value="EFM01195.1"/>
    <property type="molecule type" value="Genomic_DNA"/>
</dbReference>
<accession>E0NUA4</accession>
<sequence length="390" mass="44780">MYFCTQLRRWKMKFADVIGQEETGRRLQMLVEEGRVPHALMLCGPSGSGKMALALAFASRLLCTHGHADSDACETCPQCVMLRKWEHPDLHFTFPTIKLAAMGSEHQPVSDDFAKEWRHLLLQSPYFTLSQWMTEMGAANQQAVITGAESDELLKKLSLKSSQGGYKVSIVWLPERMNLTSANKLLKLLEEPPQQTVFILVCEDPSLLLDTIKSRVQRIDVKRIATSAIEKALTEQRGLDPDTARRIARIAGGSWTHALETLDADNENRLFFDLFILLMRLAYARNIKELKRWTETVSAYGREKQKRLLTYFQRMIRENFVYNFRNADLNYMTAEEENFAKRFCVFINEANVIDISELLGRAQRDIVQNANPKIVFFDLALKLIVLLIRK</sequence>
<keyword evidence="2" id="KW-1185">Reference proteome</keyword>
<dbReference type="PANTHER" id="PTHR11669">
    <property type="entry name" value="REPLICATION FACTOR C / DNA POLYMERASE III GAMMA-TAU SUBUNIT"/>
    <property type="match status" value="1"/>
</dbReference>
<dbReference type="SUPFAM" id="SSF52540">
    <property type="entry name" value="P-loop containing nucleoside triphosphate hydrolases"/>
    <property type="match status" value="1"/>
</dbReference>
<dbReference type="HOGENOM" id="CLU_006229_4_2_10"/>
<name>E0NUA4_9BACT</name>
<reference evidence="1" key="1">
    <citation type="submission" date="2010-07" db="EMBL/GenBank/DDBJ databases">
        <authorList>
            <person name="Muzny D."/>
            <person name="Qin X."/>
            <person name="Deng J."/>
            <person name="Jiang H."/>
            <person name="Liu Y."/>
            <person name="Qu J."/>
            <person name="Song X.-Z."/>
            <person name="Zhang L."/>
            <person name="Thornton R."/>
            <person name="Coyle M."/>
            <person name="Francisco L."/>
            <person name="Jackson L."/>
            <person name="Javaid M."/>
            <person name="Korchina V."/>
            <person name="Kovar C."/>
            <person name="Mata R."/>
            <person name="Mathew T."/>
            <person name="Ngo R."/>
            <person name="Nguyen L."/>
            <person name="Nguyen N."/>
            <person name="Okwuonu G."/>
            <person name="Ongeri F."/>
            <person name="Pham C."/>
            <person name="Simmons D."/>
            <person name="Wilczek-Boney K."/>
            <person name="Hale W."/>
            <person name="Jakkamsetti A."/>
            <person name="Pham P."/>
            <person name="Ruth R."/>
            <person name="San Lucas F."/>
            <person name="Warren J."/>
            <person name="Zhang J."/>
            <person name="Zhao Z."/>
            <person name="Zhou C."/>
            <person name="Zhu D."/>
            <person name="Lee S."/>
            <person name="Bess C."/>
            <person name="Blankenburg K."/>
            <person name="Forbes L."/>
            <person name="Fu Q."/>
            <person name="Gubbala S."/>
            <person name="Hirani K."/>
            <person name="Jayaseelan J.C."/>
            <person name="Lara F."/>
            <person name="Munidasa M."/>
            <person name="Palculict T."/>
            <person name="Patil S."/>
            <person name="Pu L.-L."/>
            <person name="Saada N."/>
            <person name="Tang L."/>
            <person name="Weissenberger G."/>
            <person name="Zhu Y."/>
            <person name="Hemphill L."/>
            <person name="Shang Y."/>
            <person name="Youmans B."/>
            <person name="Ayvaz T."/>
            <person name="Ross M."/>
            <person name="Santibanez J."/>
            <person name="Aqrawi P."/>
            <person name="Gross S."/>
            <person name="Joshi V."/>
            <person name="Fowler G."/>
            <person name="Nazareth L."/>
            <person name="Reid J."/>
            <person name="Worley K."/>
            <person name="Petrosino J."/>
            <person name="Highlander S."/>
            <person name="Gibbs R."/>
        </authorList>
    </citation>
    <scope>NUCLEOTIDE SEQUENCE [LARGE SCALE GENOMIC DNA]</scope>
    <source>
        <strain evidence="1">DSM 16973</strain>
    </source>
</reference>
<dbReference type="eggNOG" id="COG0470">
    <property type="taxonomic scope" value="Bacteria"/>
</dbReference>
<dbReference type="InterPro" id="IPR050238">
    <property type="entry name" value="DNA_Rep/Repair_Clamp_Loader"/>
</dbReference>
<evidence type="ECO:0008006" key="3">
    <source>
        <dbReference type="Google" id="ProtNLM"/>
    </source>
</evidence>
<dbReference type="InterPro" id="IPR027417">
    <property type="entry name" value="P-loop_NTPase"/>
</dbReference>